<dbReference type="GO" id="GO:0008270">
    <property type="term" value="F:zinc ion binding"/>
    <property type="evidence" value="ECO:0007669"/>
    <property type="project" value="UniProtKB-KW"/>
</dbReference>
<dbReference type="InterPro" id="IPR050952">
    <property type="entry name" value="TRIM-NHL_E3_ligases"/>
</dbReference>
<dbReference type="VEuPathDB" id="AmoebaDB:ACA1_157830"/>
<evidence type="ECO:0000313" key="3">
    <source>
        <dbReference type="EMBL" id="ELR22041.1"/>
    </source>
</evidence>
<dbReference type="Proteomes" id="UP000011083">
    <property type="component" value="Unassembled WGS sequence"/>
</dbReference>
<organism evidence="3 4">
    <name type="scientific">Acanthamoeba castellanii (strain ATCC 30010 / Neff)</name>
    <dbReference type="NCBI Taxonomy" id="1257118"/>
    <lineage>
        <taxon>Eukaryota</taxon>
        <taxon>Amoebozoa</taxon>
        <taxon>Discosea</taxon>
        <taxon>Longamoebia</taxon>
        <taxon>Centramoebida</taxon>
        <taxon>Acanthamoebidae</taxon>
        <taxon>Acanthamoeba</taxon>
    </lineage>
</organism>
<dbReference type="GeneID" id="14922961"/>
<dbReference type="InterPro" id="IPR001258">
    <property type="entry name" value="NHL_repeat"/>
</dbReference>
<keyword evidence="1" id="KW-0677">Repeat</keyword>
<dbReference type="EMBL" id="KB007890">
    <property type="protein sequence ID" value="ELR22041.1"/>
    <property type="molecule type" value="Genomic_DNA"/>
</dbReference>
<dbReference type="PROSITE" id="PS51125">
    <property type="entry name" value="NHL"/>
    <property type="match status" value="3"/>
</dbReference>
<dbReference type="OrthoDB" id="342730at2759"/>
<protein>
    <submittedName>
        <fullName evidence="3">NHL repeat-containing protein</fullName>
    </submittedName>
</protein>
<name>L8HCD8_ACACF</name>
<dbReference type="SUPFAM" id="SSF63829">
    <property type="entry name" value="Calcium-dependent phosphotriesterase"/>
    <property type="match status" value="1"/>
</dbReference>
<proteinExistence type="predicted"/>
<dbReference type="RefSeq" id="XP_004348499.1">
    <property type="nucleotide sequence ID" value="XM_004348449.1"/>
</dbReference>
<reference evidence="3 4" key="1">
    <citation type="journal article" date="2013" name="Genome Biol.">
        <title>Genome of Acanthamoeba castellanii highlights extensive lateral gene transfer and early evolution of tyrosine kinase signaling.</title>
        <authorList>
            <person name="Clarke M."/>
            <person name="Lohan A.J."/>
            <person name="Liu B."/>
            <person name="Lagkouvardos I."/>
            <person name="Roy S."/>
            <person name="Zafar N."/>
            <person name="Bertelli C."/>
            <person name="Schilde C."/>
            <person name="Kianianmomeni A."/>
            <person name="Burglin T.R."/>
            <person name="Frech C."/>
            <person name="Turcotte B."/>
            <person name="Kopec K.O."/>
            <person name="Synnott J.M."/>
            <person name="Choo C."/>
            <person name="Paponov I."/>
            <person name="Finkler A."/>
            <person name="Soon Heng Tan C."/>
            <person name="Hutchins A.P."/>
            <person name="Weinmeier T."/>
            <person name="Rattei T."/>
            <person name="Chu J.S."/>
            <person name="Gimenez G."/>
            <person name="Irimia M."/>
            <person name="Rigden D.J."/>
            <person name="Fitzpatrick D.A."/>
            <person name="Lorenzo-Morales J."/>
            <person name="Bateman A."/>
            <person name="Chiu C.H."/>
            <person name="Tang P."/>
            <person name="Hegemann P."/>
            <person name="Fromm H."/>
            <person name="Raoult D."/>
            <person name="Greub G."/>
            <person name="Miranda-Saavedra D."/>
            <person name="Chen N."/>
            <person name="Nash P."/>
            <person name="Ginger M.L."/>
            <person name="Horn M."/>
            <person name="Schaap P."/>
            <person name="Caler L."/>
            <person name="Loftus B."/>
        </authorList>
    </citation>
    <scope>NUCLEOTIDE SEQUENCE [LARGE SCALE GENOMIC DNA]</scope>
    <source>
        <strain evidence="3 4">Neff</strain>
    </source>
</reference>
<feature type="repeat" description="NHL" evidence="2">
    <location>
        <begin position="133"/>
        <end position="175"/>
    </location>
</feature>
<dbReference type="KEGG" id="acan:ACA1_157830"/>
<dbReference type="PANTHER" id="PTHR24104:SF25">
    <property type="entry name" value="PROTEIN LIN-41"/>
    <property type="match status" value="1"/>
</dbReference>
<feature type="repeat" description="NHL" evidence="2">
    <location>
        <begin position="89"/>
        <end position="132"/>
    </location>
</feature>
<keyword evidence="4" id="KW-1185">Reference proteome</keyword>
<feature type="repeat" description="NHL" evidence="2">
    <location>
        <begin position="53"/>
        <end position="84"/>
    </location>
</feature>
<gene>
    <name evidence="3" type="ORF">ACA1_157830</name>
</gene>
<dbReference type="Gene3D" id="2.120.10.30">
    <property type="entry name" value="TolB, C-terminal domain"/>
    <property type="match status" value="1"/>
</dbReference>
<evidence type="ECO:0000256" key="2">
    <source>
        <dbReference type="PROSITE-ProRule" id="PRU00504"/>
    </source>
</evidence>
<evidence type="ECO:0000313" key="4">
    <source>
        <dbReference type="Proteomes" id="UP000011083"/>
    </source>
</evidence>
<dbReference type="Pfam" id="PF01436">
    <property type="entry name" value="NHL"/>
    <property type="match status" value="1"/>
</dbReference>
<dbReference type="AlphaFoldDB" id="L8HCD8"/>
<accession>L8HCD8</accession>
<dbReference type="InterPro" id="IPR011042">
    <property type="entry name" value="6-blade_b-propeller_TolB-like"/>
</dbReference>
<dbReference type="PANTHER" id="PTHR24104">
    <property type="entry name" value="E3 UBIQUITIN-PROTEIN LIGASE NHLRC1-RELATED"/>
    <property type="match status" value="1"/>
</dbReference>
<evidence type="ECO:0000256" key="1">
    <source>
        <dbReference type="ARBA" id="ARBA00022737"/>
    </source>
</evidence>
<sequence length="223" mass="24209">MFDVEGRYLQSLPPSACGPPLGAAFEAKRGLFLVARPSNHRVSVYDAANGQLFRRPGSVAVDSAAGRVVVADWGNGRLQVLDDQGGGWICCMGTRGSEPGQFSNLREVAVDAEGRIYATDDVQHRVHVFDSRGDFVRTFGEGHLRRPRGVAVLDETGHVLVTSFGSDEVQVFHKADGSHAGLFSSWCTARPAFRRPMCVVVNAETRKVYVADGVGVHTFTYEV</sequence>